<dbReference type="Gene3D" id="3.10.450.40">
    <property type="match status" value="2"/>
</dbReference>
<dbReference type="OrthoDB" id="2476750at2"/>
<name>A0A1B1S3K8_9BACL</name>
<dbReference type="RefSeq" id="WP_049693442.1">
    <property type="nucleotide sequence ID" value="NZ_CP016540.2"/>
</dbReference>
<accession>A0A1B1S3K8</accession>
<dbReference type="STRING" id="1302659.I858_012465"/>
<dbReference type="KEGG" id="pll:I858_012465"/>
<gene>
    <name evidence="2" type="ORF">I858_012465</name>
</gene>
<feature type="domain" description="PepSY" evidence="1">
    <location>
        <begin position="96"/>
        <end position="147"/>
    </location>
</feature>
<evidence type="ECO:0000259" key="1">
    <source>
        <dbReference type="Pfam" id="PF03413"/>
    </source>
</evidence>
<dbReference type="EMBL" id="CP016540">
    <property type="protein sequence ID" value="ANU27797.1"/>
    <property type="molecule type" value="Genomic_DNA"/>
</dbReference>
<reference evidence="2" key="1">
    <citation type="submission" date="2016-10" db="EMBL/GenBank/DDBJ databases">
        <authorList>
            <person name="See-Too W.S."/>
        </authorList>
    </citation>
    <scope>NUCLEOTIDE SEQUENCE</scope>
    <source>
        <strain evidence="2">L10.15</strain>
    </source>
</reference>
<dbReference type="Proteomes" id="UP000053354">
    <property type="component" value="Chromosome"/>
</dbReference>
<dbReference type="AlphaFoldDB" id="A0A1B1S3K8"/>
<proteinExistence type="predicted"/>
<dbReference type="Pfam" id="PF03413">
    <property type="entry name" value="PepSY"/>
    <property type="match status" value="2"/>
</dbReference>
<evidence type="ECO:0000313" key="2">
    <source>
        <dbReference type="EMBL" id="ANU27797.1"/>
    </source>
</evidence>
<sequence>MRKRVILSAATILLGAVVLLFLLVPQSSQAITKEQATKTVISLYGGKPEKTTARQYKYEVEFQRDKGLYLAQVNRESGQVESVELIEKAQTVETFTQQQIEKIALERVPGSIENIEYKEKKDEYAVHIKDDKQLSIVVLSAKSGKVSSIKQEPVATDEGVEQSEPDRIITRNEAIKRAKKTLEGEVQDVDFEETEDGGYYLVEIENEETDQEATIQIHAVRGNTMTVEWDN</sequence>
<keyword evidence="3" id="KW-1185">Reference proteome</keyword>
<protein>
    <recommendedName>
        <fullName evidence="1">PepSY domain-containing protein</fullName>
    </recommendedName>
</protein>
<evidence type="ECO:0000313" key="3">
    <source>
        <dbReference type="Proteomes" id="UP000053354"/>
    </source>
</evidence>
<feature type="domain" description="PepSY" evidence="1">
    <location>
        <begin position="169"/>
        <end position="222"/>
    </location>
</feature>
<organism evidence="2 3">
    <name type="scientific">Planococcus versutus</name>
    <dbReference type="NCBI Taxonomy" id="1302659"/>
    <lineage>
        <taxon>Bacteria</taxon>
        <taxon>Bacillati</taxon>
        <taxon>Bacillota</taxon>
        <taxon>Bacilli</taxon>
        <taxon>Bacillales</taxon>
        <taxon>Caryophanaceae</taxon>
        <taxon>Planococcus</taxon>
    </lineage>
</organism>
<dbReference type="InterPro" id="IPR025711">
    <property type="entry name" value="PepSY"/>
</dbReference>